<comment type="caution">
    <text evidence="2">The sequence shown here is derived from an EMBL/GenBank/DDBJ whole genome shotgun (WGS) entry which is preliminary data.</text>
</comment>
<proteinExistence type="predicted"/>
<gene>
    <name evidence="2" type="ORF">JM949_10395</name>
</gene>
<accession>A0ABS1YEH3</accession>
<name>A0ABS1YEH3_9ACTN</name>
<evidence type="ECO:0000313" key="3">
    <source>
        <dbReference type="Proteomes" id="UP000622245"/>
    </source>
</evidence>
<protein>
    <submittedName>
        <fullName evidence="2">Uncharacterized protein</fullName>
    </submittedName>
</protein>
<organism evidence="2 3">
    <name type="scientific">Micromonospora tarensis</name>
    <dbReference type="NCBI Taxonomy" id="2806100"/>
    <lineage>
        <taxon>Bacteria</taxon>
        <taxon>Bacillati</taxon>
        <taxon>Actinomycetota</taxon>
        <taxon>Actinomycetes</taxon>
        <taxon>Micromonosporales</taxon>
        <taxon>Micromonosporaceae</taxon>
        <taxon>Micromonospora</taxon>
    </lineage>
</organism>
<evidence type="ECO:0000313" key="2">
    <source>
        <dbReference type="EMBL" id="MBM0275815.1"/>
    </source>
</evidence>
<feature type="region of interest" description="Disordered" evidence="1">
    <location>
        <begin position="73"/>
        <end position="99"/>
    </location>
</feature>
<evidence type="ECO:0000256" key="1">
    <source>
        <dbReference type="SAM" id="MobiDB-lite"/>
    </source>
</evidence>
<sequence length="99" mass="10727">MGRPYRDGPSMRDASLSGLEIWLAGTPAELDAAVRALTTAGRLAWRGAPRPMTGADAGRARMYVRLTVTPTRRTNRPARPDCDEGAAVLPFPDRRQHAG</sequence>
<dbReference type="Proteomes" id="UP000622245">
    <property type="component" value="Unassembled WGS sequence"/>
</dbReference>
<reference evidence="2 3" key="1">
    <citation type="submission" date="2021-01" db="EMBL/GenBank/DDBJ databases">
        <title>Draft genome sequence of Micromonospora sp. strain STR1s_6.</title>
        <authorList>
            <person name="Karlyshev A."/>
            <person name="Jawad R."/>
        </authorList>
    </citation>
    <scope>NUCLEOTIDE SEQUENCE [LARGE SCALE GENOMIC DNA]</scope>
    <source>
        <strain evidence="2 3">STR1S-6</strain>
    </source>
</reference>
<dbReference type="EMBL" id="JAEVHL010000034">
    <property type="protein sequence ID" value="MBM0275815.1"/>
    <property type="molecule type" value="Genomic_DNA"/>
</dbReference>
<keyword evidence="3" id="KW-1185">Reference proteome</keyword>